<dbReference type="AlphaFoldDB" id="A0A6H9SCC2"/>
<protein>
    <submittedName>
        <fullName evidence="1">ABC transporter substrate-binding protein</fullName>
    </submittedName>
</protein>
<dbReference type="EMBL" id="VZPQ01000282">
    <property type="protein sequence ID" value="KAB0552314.1"/>
    <property type="molecule type" value="Genomic_DNA"/>
</dbReference>
<evidence type="ECO:0000313" key="1">
    <source>
        <dbReference type="EMBL" id="KAB0552314.1"/>
    </source>
</evidence>
<accession>A0A6H9SCC2</accession>
<gene>
    <name evidence="1" type="ORF">F7R03_29375</name>
</gene>
<name>A0A6H9SCC2_9PSED</name>
<organism evidence="1 2">
    <name type="scientific">Pseudomonas palleroniana</name>
    <dbReference type="NCBI Taxonomy" id="191390"/>
    <lineage>
        <taxon>Bacteria</taxon>
        <taxon>Pseudomonadati</taxon>
        <taxon>Pseudomonadota</taxon>
        <taxon>Gammaproteobacteria</taxon>
        <taxon>Pseudomonadales</taxon>
        <taxon>Pseudomonadaceae</taxon>
        <taxon>Pseudomonas</taxon>
    </lineage>
</organism>
<sequence length="45" mass="4910">MSRRPPRKTPFHGRLTLALCLAFAGWLATIEARAAEILLTGAEDS</sequence>
<reference evidence="1 2" key="1">
    <citation type="submission" date="2019-09" db="EMBL/GenBank/DDBJ databases">
        <title>Draft genome sequences of 48 bacterial type strains from the CCUG.</title>
        <authorList>
            <person name="Tunovic T."/>
            <person name="Pineiro-Iglesias B."/>
            <person name="Unosson C."/>
            <person name="Inganas E."/>
            <person name="Ohlen M."/>
            <person name="Cardew S."/>
            <person name="Jensie-Markopoulos S."/>
            <person name="Salva-Serra F."/>
            <person name="Jaen-Luchoro D."/>
            <person name="Karlsson R."/>
            <person name="Svensson-Stadler L."/>
            <person name="Chun J."/>
            <person name="Moore E."/>
        </authorList>
    </citation>
    <scope>NUCLEOTIDE SEQUENCE [LARGE SCALE GENOMIC DNA]</scope>
    <source>
        <strain evidence="1 2">CCUG 51524</strain>
    </source>
</reference>
<evidence type="ECO:0000313" key="2">
    <source>
        <dbReference type="Proteomes" id="UP000423257"/>
    </source>
</evidence>
<proteinExistence type="predicted"/>
<dbReference type="Proteomes" id="UP000423257">
    <property type="component" value="Unassembled WGS sequence"/>
</dbReference>
<feature type="non-terminal residue" evidence="1">
    <location>
        <position position="45"/>
    </location>
</feature>
<comment type="caution">
    <text evidence="1">The sequence shown here is derived from an EMBL/GenBank/DDBJ whole genome shotgun (WGS) entry which is preliminary data.</text>
</comment>